<evidence type="ECO:0000256" key="1">
    <source>
        <dbReference type="SAM" id="Coils"/>
    </source>
</evidence>
<evidence type="ECO:0000313" key="3">
    <source>
        <dbReference type="Proteomes" id="UP000502641"/>
    </source>
</evidence>
<organism evidence="2 3">
    <name type="scientific">Streptomyces argyrophylli</name>
    <dbReference type="NCBI Taxonomy" id="2726118"/>
    <lineage>
        <taxon>Bacteria</taxon>
        <taxon>Bacillati</taxon>
        <taxon>Actinomycetota</taxon>
        <taxon>Actinomycetes</taxon>
        <taxon>Kitasatosporales</taxon>
        <taxon>Streptomycetaceae</taxon>
        <taxon>Streptomyces</taxon>
    </lineage>
</organism>
<dbReference type="AlphaFoldDB" id="A0A6M4PT93"/>
<protein>
    <submittedName>
        <fullName evidence="2">Uncharacterized protein</fullName>
    </submittedName>
</protein>
<name>A0A6M4PT93_9ACTN</name>
<sequence>MVNAAWRLNTAKVWKEEAEAQRARADRLQQDMEEIKERLARIEDENKNLVKLLTALDPERINSLHR</sequence>
<dbReference type="EMBL" id="CP053189">
    <property type="protein sequence ID" value="QJS14192.1"/>
    <property type="molecule type" value="Genomic_DNA"/>
</dbReference>
<evidence type="ECO:0000313" key="2">
    <source>
        <dbReference type="EMBL" id="QJS14192.1"/>
    </source>
</evidence>
<proteinExistence type="predicted"/>
<keyword evidence="3" id="KW-1185">Reference proteome</keyword>
<keyword evidence="1" id="KW-0175">Coiled coil</keyword>
<dbReference type="KEGG" id="sarg:HKX69_05875"/>
<gene>
    <name evidence="2" type="ORF">HKX69_05875</name>
</gene>
<accession>A0A6M4PT93</accession>
<feature type="coiled-coil region" evidence="1">
    <location>
        <begin position="11"/>
        <end position="52"/>
    </location>
</feature>
<reference evidence="2 3" key="1">
    <citation type="submission" date="2020-05" db="EMBL/GenBank/DDBJ databases">
        <authorList>
            <person name="Li K."/>
        </authorList>
    </citation>
    <scope>NUCLEOTIDE SEQUENCE [LARGE SCALE GENOMIC DNA]</scope>
    <source>
        <strain evidence="3">jing01</strain>
    </source>
</reference>
<dbReference type="Proteomes" id="UP000502641">
    <property type="component" value="Chromosome"/>
</dbReference>